<evidence type="ECO:0000313" key="3">
    <source>
        <dbReference type="EMBL" id="GIJ63636.1"/>
    </source>
</evidence>
<evidence type="ECO:0000256" key="2">
    <source>
        <dbReference type="SAM" id="SignalP"/>
    </source>
</evidence>
<protein>
    <recommendedName>
        <fullName evidence="5">CARDB domain-containing protein</fullName>
    </recommendedName>
</protein>
<dbReference type="AlphaFoldDB" id="A0A8J3ZLF0"/>
<sequence length="221" mass="22188">MRGSVAVILVALVAASAGCGEQGGAVARSVPASASTTSAPAGSSGPPAGSASPASAQRPDVVPKLVNPTGLAACGYYTFVTEAAGTKYTNLGVAVAVHPSGSIDPVKVAMSIGGSAKTFSFTMSSAGVESGTSTSIDGGPEFPMGELGILWFDPVITDGVRALLDQPRVVTVTVDPDNQIRESNETNNSVRLQLAGVPGIPKRTTRTAPVIRYASAKCTVL</sequence>
<dbReference type="Proteomes" id="UP000612585">
    <property type="component" value="Unassembled WGS sequence"/>
</dbReference>
<reference evidence="3" key="1">
    <citation type="submission" date="2021-01" db="EMBL/GenBank/DDBJ databases">
        <title>Whole genome shotgun sequence of Virgisporangium aurantiacum NBRC 16421.</title>
        <authorList>
            <person name="Komaki H."/>
            <person name="Tamura T."/>
        </authorList>
    </citation>
    <scope>NUCLEOTIDE SEQUENCE</scope>
    <source>
        <strain evidence="3">NBRC 16421</strain>
    </source>
</reference>
<feature type="region of interest" description="Disordered" evidence="1">
    <location>
        <begin position="34"/>
        <end position="60"/>
    </location>
</feature>
<feature type="signal peptide" evidence="2">
    <location>
        <begin position="1"/>
        <end position="19"/>
    </location>
</feature>
<dbReference type="GO" id="GO:0005975">
    <property type="term" value="P:carbohydrate metabolic process"/>
    <property type="evidence" value="ECO:0007669"/>
    <property type="project" value="UniProtKB-ARBA"/>
</dbReference>
<name>A0A8J3ZLF0_9ACTN</name>
<dbReference type="Gene3D" id="2.60.40.10">
    <property type="entry name" value="Immunoglobulins"/>
    <property type="match status" value="1"/>
</dbReference>
<dbReference type="InterPro" id="IPR013783">
    <property type="entry name" value="Ig-like_fold"/>
</dbReference>
<evidence type="ECO:0000256" key="1">
    <source>
        <dbReference type="SAM" id="MobiDB-lite"/>
    </source>
</evidence>
<dbReference type="EMBL" id="BOPG01000100">
    <property type="protein sequence ID" value="GIJ63636.1"/>
    <property type="molecule type" value="Genomic_DNA"/>
</dbReference>
<evidence type="ECO:0008006" key="5">
    <source>
        <dbReference type="Google" id="ProtNLM"/>
    </source>
</evidence>
<accession>A0A8J3ZLF0</accession>
<keyword evidence="2" id="KW-0732">Signal</keyword>
<organism evidence="3 4">
    <name type="scientific">Virgisporangium aurantiacum</name>
    <dbReference type="NCBI Taxonomy" id="175570"/>
    <lineage>
        <taxon>Bacteria</taxon>
        <taxon>Bacillati</taxon>
        <taxon>Actinomycetota</taxon>
        <taxon>Actinomycetes</taxon>
        <taxon>Micromonosporales</taxon>
        <taxon>Micromonosporaceae</taxon>
        <taxon>Virgisporangium</taxon>
    </lineage>
</organism>
<keyword evidence="4" id="KW-1185">Reference proteome</keyword>
<feature type="chain" id="PRO_5038692404" description="CARDB domain-containing protein" evidence="2">
    <location>
        <begin position="20"/>
        <end position="221"/>
    </location>
</feature>
<dbReference type="RefSeq" id="WP_204010626.1">
    <property type="nucleotide sequence ID" value="NZ_BOPG01000100.1"/>
</dbReference>
<dbReference type="PROSITE" id="PS51257">
    <property type="entry name" value="PROKAR_LIPOPROTEIN"/>
    <property type="match status" value="1"/>
</dbReference>
<evidence type="ECO:0000313" key="4">
    <source>
        <dbReference type="Proteomes" id="UP000612585"/>
    </source>
</evidence>
<comment type="caution">
    <text evidence="3">The sequence shown here is derived from an EMBL/GenBank/DDBJ whole genome shotgun (WGS) entry which is preliminary data.</text>
</comment>
<feature type="compositionally biased region" description="Low complexity" evidence="1">
    <location>
        <begin position="34"/>
        <end position="56"/>
    </location>
</feature>
<gene>
    <name evidence="3" type="ORF">Vau01_111520</name>
</gene>
<proteinExistence type="predicted"/>